<protein>
    <submittedName>
        <fullName evidence="1">Uncharacterized protein</fullName>
    </submittedName>
</protein>
<dbReference type="RefSeq" id="WP_264554957.1">
    <property type="nucleotide sequence ID" value="NZ_CP109979.1"/>
</dbReference>
<dbReference type="InterPro" id="IPR029068">
    <property type="entry name" value="Glyas_Bleomycin-R_OHBP_Dase"/>
</dbReference>
<comment type="caution">
    <text evidence="1">The sequence shown here is derived from an EMBL/GenBank/DDBJ whole genome shotgun (WGS) entry which is preliminary data.</text>
</comment>
<dbReference type="Gene3D" id="3.10.180.10">
    <property type="entry name" value="2,3-Dihydroxybiphenyl 1,2-Dioxygenase, domain 1"/>
    <property type="match status" value="1"/>
</dbReference>
<organism evidence="1 2">
    <name type="scientific">Halocatena marina</name>
    <dbReference type="NCBI Taxonomy" id="2934937"/>
    <lineage>
        <taxon>Archaea</taxon>
        <taxon>Methanobacteriati</taxon>
        <taxon>Methanobacteriota</taxon>
        <taxon>Stenosarchaea group</taxon>
        <taxon>Halobacteria</taxon>
        <taxon>Halobacteriales</taxon>
        <taxon>Natronomonadaceae</taxon>
        <taxon>Halocatena</taxon>
    </lineage>
</organism>
<evidence type="ECO:0000313" key="1">
    <source>
        <dbReference type="EMBL" id="MFC7189432.1"/>
    </source>
</evidence>
<reference evidence="1 2" key="1">
    <citation type="journal article" date="2019" name="Int. J. Syst. Evol. Microbiol.">
        <title>The Global Catalogue of Microorganisms (GCM) 10K type strain sequencing project: providing services to taxonomists for standard genome sequencing and annotation.</title>
        <authorList>
            <consortium name="The Broad Institute Genomics Platform"/>
            <consortium name="The Broad Institute Genome Sequencing Center for Infectious Disease"/>
            <person name="Wu L."/>
            <person name="Ma J."/>
        </authorList>
    </citation>
    <scope>NUCLEOTIDE SEQUENCE [LARGE SCALE GENOMIC DNA]</scope>
    <source>
        <strain evidence="1 2">RDMS1</strain>
    </source>
</reference>
<dbReference type="EMBL" id="JBHTAX010000001">
    <property type="protein sequence ID" value="MFC7189432.1"/>
    <property type="molecule type" value="Genomic_DNA"/>
</dbReference>
<keyword evidence="2" id="KW-1185">Reference proteome</keyword>
<gene>
    <name evidence="1" type="ORF">ACFQL7_05935</name>
</gene>
<name>A0ABD5YLI1_9EURY</name>
<evidence type="ECO:0000313" key="2">
    <source>
        <dbReference type="Proteomes" id="UP001596417"/>
    </source>
</evidence>
<dbReference type="AlphaFoldDB" id="A0ABD5YLI1"/>
<proteinExistence type="predicted"/>
<accession>A0ABD5YLI1</accession>
<dbReference type="Proteomes" id="UP001596417">
    <property type="component" value="Unassembled WGS sequence"/>
</dbReference>
<dbReference type="GeneID" id="76199003"/>
<sequence length="57" mass="6577">MPKGKVGKGQISGCGLVIPAKSVDYWENRFEEHKIEYTTTERDFLTISLCFRTPIER</sequence>